<dbReference type="OrthoDB" id="126944at2759"/>
<name>A0A225V6G9_9STRA</name>
<organism evidence="1 2">
    <name type="scientific">Phytophthora megakarya</name>
    <dbReference type="NCBI Taxonomy" id="4795"/>
    <lineage>
        <taxon>Eukaryota</taxon>
        <taxon>Sar</taxon>
        <taxon>Stramenopiles</taxon>
        <taxon>Oomycota</taxon>
        <taxon>Peronosporomycetes</taxon>
        <taxon>Peronosporales</taxon>
        <taxon>Peronosporaceae</taxon>
        <taxon>Phytophthora</taxon>
    </lineage>
</organism>
<sequence length="74" mass="8469">MFLDPYFLHFTRREETSVCYPGLGCDTQPTNLFQVLRDVDAAETSRNQYRAQIQDHPGSQLPRLPGKFVPLGDL</sequence>
<keyword evidence="2" id="KW-1185">Reference proteome</keyword>
<gene>
    <name evidence="1" type="ORF">PHMEG_00028048</name>
</gene>
<dbReference type="AlphaFoldDB" id="A0A225V6G9"/>
<comment type="caution">
    <text evidence="1">The sequence shown here is derived from an EMBL/GenBank/DDBJ whole genome shotgun (WGS) entry which is preliminary data.</text>
</comment>
<dbReference type="Proteomes" id="UP000198211">
    <property type="component" value="Unassembled WGS sequence"/>
</dbReference>
<evidence type="ECO:0000313" key="1">
    <source>
        <dbReference type="EMBL" id="OWZ00704.1"/>
    </source>
</evidence>
<evidence type="ECO:0000313" key="2">
    <source>
        <dbReference type="Proteomes" id="UP000198211"/>
    </source>
</evidence>
<protein>
    <submittedName>
        <fullName evidence="1">Uncharacterized protein</fullName>
    </submittedName>
</protein>
<accession>A0A225V6G9</accession>
<dbReference type="EMBL" id="NBNE01007397">
    <property type="protein sequence ID" value="OWZ00704.1"/>
    <property type="molecule type" value="Genomic_DNA"/>
</dbReference>
<proteinExistence type="predicted"/>
<reference evidence="2" key="1">
    <citation type="submission" date="2017-03" db="EMBL/GenBank/DDBJ databases">
        <title>Phytopthora megakarya and P. palmivora, two closely related causual agents of cacao black pod achieved similar genome size and gene model numbers by different mechanisms.</title>
        <authorList>
            <person name="Ali S."/>
            <person name="Shao J."/>
            <person name="Larry D.J."/>
            <person name="Kronmiller B."/>
            <person name="Shen D."/>
            <person name="Strem M.D."/>
            <person name="Melnick R.L."/>
            <person name="Guiltinan M.J."/>
            <person name="Tyler B.M."/>
            <person name="Meinhardt L.W."/>
            <person name="Bailey B.A."/>
        </authorList>
    </citation>
    <scope>NUCLEOTIDE SEQUENCE [LARGE SCALE GENOMIC DNA]</scope>
    <source>
        <strain evidence="2">zdho120</strain>
    </source>
</reference>